<evidence type="ECO:0000256" key="5">
    <source>
        <dbReference type="ARBA" id="ARBA00011245"/>
    </source>
</evidence>
<dbReference type="Proteomes" id="UP000054773">
    <property type="component" value="Unassembled WGS sequence"/>
</dbReference>
<feature type="domain" description="Porphobilinogen deaminase N-terminal" evidence="10">
    <location>
        <begin position="5"/>
        <end position="212"/>
    </location>
</feature>
<dbReference type="Gene3D" id="3.40.190.10">
    <property type="entry name" value="Periplasmic binding protein-like II"/>
    <property type="match status" value="2"/>
</dbReference>
<evidence type="ECO:0000256" key="2">
    <source>
        <dbReference type="ARBA" id="ARBA00002869"/>
    </source>
</evidence>
<comment type="similarity">
    <text evidence="4">Belongs to the HMBS family.</text>
</comment>
<proteinExistence type="inferred from homology"/>
<dbReference type="SUPFAM" id="SSF53850">
    <property type="entry name" value="Periplasmic binding protein-like II"/>
    <property type="match status" value="1"/>
</dbReference>
<comment type="cofactor">
    <cofactor evidence="1">
        <name>dipyrromethane</name>
        <dbReference type="ChEBI" id="CHEBI:60342"/>
    </cofactor>
</comment>
<evidence type="ECO:0000256" key="3">
    <source>
        <dbReference type="ARBA" id="ARBA00004735"/>
    </source>
</evidence>
<comment type="caution">
    <text evidence="11">The sequence shown here is derived from an EMBL/GenBank/DDBJ whole genome shotgun (WGS) entry which is preliminary data.</text>
</comment>
<dbReference type="GO" id="GO:0005737">
    <property type="term" value="C:cytoplasm"/>
    <property type="evidence" value="ECO:0007669"/>
    <property type="project" value="UniProtKB-UniRule"/>
</dbReference>
<evidence type="ECO:0000256" key="6">
    <source>
        <dbReference type="ARBA" id="ARBA00022679"/>
    </source>
</evidence>
<dbReference type="GO" id="GO:0006782">
    <property type="term" value="P:protoporphyrinogen IX biosynthetic process"/>
    <property type="evidence" value="ECO:0007669"/>
    <property type="project" value="UniProtKB-UniPathway"/>
</dbReference>
<keyword evidence="12" id="KW-1185">Reference proteome</keyword>
<reference evidence="11 12" key="1">
    <citation type="submission" date="2015-11" db="EMBL/GenBank/DDBJ databases">
        <title>Genomic analysis of 38 Legionella species identifies large and diverse effector repertoires.</title>
        <authorList>
            <person name="Burstein D."/>
            <person name="Amaro F."/>
            <person name="Zusman T."/>
            <person name="Lifshitz Z."/>
            <person name="Cohen O."/>
            <person name="Gilbert J.A."/>
            <person name="Pupko T."/>
            <person name="Shuman H.A."/>
            <person name="Segal G."/>
        </authorList>
    </citation>
    <scope>NUCLEOTIDE SEQUENCE [LARGE SCALE GENOMIC DNA]</scope>
    <source>
        <strain evidence="11 12">SE-32A-C8</strain>
    </source>
</reference>
<dbReference type="PIRSF" id="PIRSF001438">
    <property type="entry name" value="4pyrrol_synth_OHMeBilane_synth"/>
    <property type="match status" value="1"/>
</dbReference>
<gene>
    <name evidence="11" type="primary">hemC</name>
    <name evidence="11" type="ORF">Lery_1660</name>
</gene>
<evidence type="ECO:0000256" key="8">
    <source>
        <dbReference type="ARBA" id="ARBA00048169"/>
    </source>
</evidence>
<dbReference type="PANTHER" id="PTHR11557">
    <property type="entry name" value="PORPHOBILINOGEN DEAMINASE"/>
    <property type="match status" value="1"/>
</dbReference>
<dbReference type="PRINTS" id="PR00151">
    <property type="entry name" value="PORPHBDMNASE"/>
</dbReference>
<evidence type="ECO:0000313" key="11">
    <source>
        <dbReference type="EMBL" id="KTC97821.1"/>
    </source>
</evidence>
<dbReference type="UniPathway" id="UPA00251">
    <property type="reaction ID" value="UER00319"/>
</dbReference>
<dbReference type="AlphaFoldDB" id="A0A0W0TQG4"/>
<dbReference type="InterPro" id="IPR022417">
    <property type="entry name" value="Porphobilin_deaminase_N"/>
</dbReference>
<evidence type="ECO:0000256" key="7">
    <source>
        <dbReference type="ARBA" id="ARBA00023244"/>
    </source>
</evidence>
<dbReference type="STRING" id="448.Lery_1660"/>
<dbReference type="FunFam" id="3.40.190.10:FF:000005">
    <property type="entry name" value="Porphobilinogen deaminase"/>
    <property type="match status" value="1"/>
</dbReference>
<protein>
    <recommendedName>
        <fullName evidence="9">Hydroxymethylbilane synthase</fullName>
        <ecNumber evidence="9">2.5.1.61</ecNumber>
    </recommendedName>
</protein>
<dbReference type="NCBIfam" id="TIGR00212">
    <property type="entry name" value="hemC"/>
    <property type="match status" value="1"/>
</dbReference>
<evidence type="ECO:0000256" key="9">
    <source>
        <dbReference type="NCBIfam" id="TIGR00212"/>
    </source>
</evidence>
<comment type="subunit">
    <text evidence="5">Monomer.</text>
</comment>
<comment type="pathway">
    <text evidence="3">Porphyrin-containing compound metabolism; protoporphyrin-IX biosynthesis; coproporphyrinogen-III from 5-aminolevulinate: step 2/4.</text>
</comment>
<accession>A0A0W0TQG4</accession>
<comment type="function">
    <text evidence="2">Tetrapolymerization of the monopyrrole PBG into the hydroxymethylbilane pre-uroporphyrinogen in several discrete steps.</text>
</comment>
<comment type="catalytic activity">
    <reaction evidence="8">
        <text>4 porphobilinogen + H2O = hydroxymethylbilane + 4 NH4(+)</text>
        <dbReference type="Rhea" id="RHEA:13185"/>
        <dbReference type="ChEBI" id="CHEBI:15377"/>
        <dbReference type="ChEBI" id="CHEBI:28938"/>
        <dbReference type="ChEBI" id="CHEBI:57845"/>
        <dbReference type="ChEBI" id="CHEBI:58126"/>
        <dbReference type="EC" id="2.5.1.61"/>
    </reaction>
</comment>
<dbReference type="Pfam" id="PF01379">
    <property type="entry name" value="Porphobil_deam"/>
    <property type="match status" value="1"/>
</dbReference>
<keyword evidence="7" id="KW-0627">Porphyrin biosynthesis</keyword>
<dbReference type="EMBL" id="LNYA01000024">
    <property type="protein sequence ID" value="KTC97821.1"/>
    <property type="molecule type" value="Genomic_DNA"/>
</dbReference>
<evidence type="ECO:0000259" key="10">
    <source>
        <dbReference type="Pfam" id="PF01379"/>
    </source>
</evidence>
<evidence type="ECO:0000313" key="12">
    <source>
        <dbReference type="Proteomes" id="UP000054773"/>
    </source>
</evidence>
<dbReference type="PATRIC" id="fig|448.7.peg.1728"/>
<sequence length="304" mass="33836">MTKTIRLATRASKLALVQAEIVKSKLEAFLLDRATVTIVPLTTQGDRDLTKPLHEIGGKGIFIKEIEQALLDDLADIAVHSLKDITTNLAKGLHLSGFLKPEGQRDVLVFNKKDSQFSALPENATIATGSLRRKALLKYLRPDIQTLPIRGNVLTRLDKIKSLPVEGILLSEAGLIRLKLTDLNQEALDPNLFIPAPGQGVIALQTRDGDDFAIECAKAINDSHQELISTSDLHFLSHVGLDCKAPLGLYTTEQQDRLRMKLFLSNEPLTQFYLKEVDFATKERIKAIDELAHMTIEWLKAHEH</sequence>
<keyword evidence="6" id="KW-0808">Transferase</keyword>
<evidence type="ECO:0000256" key="1">
    <source>
        <dbReference type="ARBA" id="ARBA00001916"/>
    </source>
</evidence>
<dbReference type="PANTHER" id="PTHR11557:SF0">
    <property type="entry name" value="PORPHOBILINOGEN DEAMINASE"/>
    <property type="match status" value="1"/>
</dbReference>
<dbReference type="EC" id="2.5.1.61" evidence="9"/>
<name>A0A0W0TQG4_LEGER</name>
<dbReference type="GO" id="GO:0004418">
    <property type="term" value="F:hydroxymethylbilane synthase activity"/>
    <property type="evidence" value="ECO:0007669"/>
    <property type="project" value="UniProtKB-UniRule"/>
</dbReference>
<evidence type="ECO:0000256" key="4">
    <source>
        <dbReference type="ARBA" id="ARBA00005638"/>
    </source>
</evidence>
<dbReference type="InterPro" id="IPR000860">
    <property type="entry name" value="HemC"/>
</dbReference>
<organism evidence="11 12">
    <name type="scientific">Legionella erythra</name>
    <dbReference type="NCBI Taxonomy" id="448"/>
    <lineage>
        <taxon>Bacteria</taxon>
        <taxon>Pseudomonadati</taxon>
        <taxon>Pseudomonadota</taxon>
        <taxon>Gammaproteobacteria</taxon>
        <taxon>Legionellales</taxon>
        <taxon>Legionellaceae</taxon>
        <taxon>Legionella</taxon>
    </lineage>
</organism>